<protein>
    <submittedName>
        <fullName evidence="1">Uncharacterized protein</fullName>
    </submittedName>
</protein>
<dbReference type="Proteomes" id="UP000246464">
    <property type="component" value="Chromosome 6"/>
</dbReference>
<evidence type="ECO:0000313" key="1">
    <source>
        <dbReference type="EMBL" id="AWP03447.1"/>
    </source>
</evidence>
<accession>A0A2U9BHL6</accession>
<sequence length="137" mass="15407">MDELRRIVGGTNCKYIEETKGRWADFCAKVQFYGVWKKALKPPFPLDLRGGIVAVPYTKSIVMAAMFKLFHKRPFFCSLLNAFPSLFPSPTPPPKRLGNASEALLHILKHHETISSNLLMLGGEVERKRDTSVCSKA</sequence>
<reference evidence="1 2" key="1">
    <citation type="submission" date="2017-12" db="EMBL/GenBank/DDBJ databases">
        <title>Integrating genomic resources of turbot (Scophthalmus maximus) in depth evaluation of genetic and physical mapping variation across individuals.</title>
        <authorList>
            <person name="Martinez P."/>
        </authorList>
    </citation>
    <scope>NUCLEOTIDE SEQUENCE [LARGE SCALE GENOMIC DNA]</scope>
</reference>
<keyword evidence="2" id="KW-1185">Reference proteome</keyword>
<evidence type="ECO:0000313" key="2">
    <source>
        <dbReference type="Proteomes" id="UP000246464"/>
    </source>
</evidence>
<dbReference type="AlphaFoldDB" id="A0A2U9BHL6"/>
<gene>
    <name evidence="1" type="ORF">SMAX5B_021822</name>
</gene>
<organism evidence="1 2">
    <name type="scientific">Scophthalmus maximus</name>
    <name type="common">Turbot</name>
    <name type="synonym">Psetta maxima</name>
    <dbReference type="NCBI Taxonomy" id="52904"/>
    <lineage>
        <taxon>Eukaryota</taxon>
        <taxon>Metazoa</taxon>
        <taxon>Chordata</taxon>
        <taxon>Craniata</taxon>
        <taxon>Vertebrata</taxon>
        <taxon>Euteleostomi</taxon>
        <taxon>Actinopterygii</taxon>
        <taxon>Neopterygii</taxon>
        <taxon>Teleostei</taxon>
        <taxon>Neoteleostei</taxon>
        <taxon>Acanthomorphata</taxon>
        <taxon>Carangaria</taxon>
        <taxon>Pleuronectiformes</taxon>
        <taxon>Pleuronectoidei</taxon>
        <taxon>Scophthalmidae</taxon>
        <taxon>Scophthalmus</taxon>
    </lineage>
</organism>
<dbReference type="EMBL" id="CP026248">
    <property type="protein sequence ID" value="AWP03447.1"/>
    <property type="molecule type" value="Genomic_DNA"/>
</dbReference>
<proteinExistence type="predicted"/>
<name>A0A2U9BHL6_SCOMX</name>